<evidence type="ECO:0000313" key="9">
    <source>
        <dbReference type="EMBL" id="PNS09239.1"/>
    </source>
</evidence>
<evidence type="ECO:0000256" key="2">
    <source>
        <dbReference type="ARBA" id="ARBA00022692"/>
    </source>
</evidence>
<comment type="subcellular location">
    <subcellularLocation>
        <location evidence="1">Membrane</location>
        <topology evidence="1">Multi-pass membrane protein</topology>
    </subcellularLocation>
</comment>
<feature type="transmembrane region" description="Helical" evidence="6">
    <location>
        <begin position="126"/>
        <end position="145"/>
    </location>
</feature>
<feature type="transmembrane region" description="Helical" evidence="6">
    <location>
        <begin position="235"/>
        <end position="257"/>
    </location>
</feature>
<evidence type="ECO:0000259" key="8">
    <source>
        <dbReference type="Pfam" id="PF12821"/>
    </source>
</evidence>
<dbReference type="Pfam" id="PF06738">
    <property type="entry name" value="ThrE"/>
    <property type="match status" value="1"/>
</dbReference>
<name>A0A2K1Q2H3_9GAMM</name>
<comment type="caution">
    <text evidence="9">The sequence shown here is derived from an EMBL/GenBank/DDBJ whole genome shotgun (WGS) entry which is preliminary data.</text>
</comment>
<dbReference type="PANTHER" id="PTHR31082">
    <property type="entry name" value="PHEROMONE-REGULATED MEMBRANE PROTEIN 10"/>
    <property type="match status" value="1"/>
</dbReference>
<dbReference type="InterPro" id="IPR010619">
    <property type="entry name" value="ThrE-like_N"/>
</dbReference>
<feature type="transmembrane region" description="Helical" evidence="6">
    <location>
        <begin position="325"/>
        <end position="343"/>
    </location>
</feature>
<dbReference type="InterPro" id="IPR051361">
    <property type="entry name" value="ThrE/Ser_Exporter"/>
</dbReference>
<evidence type="ECO:0000256" key="3">
    <source>
        <dbReference type="ARBA" id="ARBA00022989"/>
    </source>
</evidence>
<dbReference type="GO" id="GO:0022857">
    <property type="term" value="F:transmembrane transporter activity"/>
    <property type="evidence" value="ECO:0007669"/>
    <property type="project" value="InterPro"/>
</dbReference>
<dbReference type="AlphaFoldDB" id="A0A2K1Q2H3"/>
<feature type="domain" description="Threonine/serine exporter-like N-terminal" evidence="7">
    <location>
        <begin position="16"/>
        <end position="257"/>
    </location>
</feature>
<dbReference type="EMBL" id="NPZB01000001">
    <property type="protein sequence ID" value="PNS09239.1"/>
    <property type="molecule type" value="Genomic_DNA"/>
</dbReference>
<organism evidence="9 10">
    <name type="scientific">Solilutibacter silvestris</name>
    <dbReference type="NCBI Taxonomy" id="1645665"/>
    <lineage>
        <taxon>Bacteria</taxon>
        <taxon>Pseudomonadati</taxon>
        <taxon>Pseudomonadota</taxon>
        <taxon>Gammaproteobacteria</taxon>
        <taxon>Lysobacterales</taxon>
        <taxon>Lysobacteraceae</taxon>
        <taxon>Solilutibacter</taxon>
    </lineage>
</organism>
<accession>A0A2K1Q2H3</accession>
<feature type="transmembrane region" description="Helical" evidence="6">
    <location>
        <begin position="355"/>
        <end position="375"/>
    </location>
</feature>
<dbReference type="Proteomes" id="UP000236220">
    <property type="component" value="Unassembled WGS sequence"/>
</dbReference>
<feature type="transmembrane region" description="Helical" evidence="6">
    <location>
        <begin position="387"/>
        <end position="408"/>
    </location>
</feature>
<dbReference type="GO" id="GO:0016020">
    <property type="term" value="C:membrane"/>
    <property type="evidence" value="ECO:0007669"/>
    <property type="project" value="UniProtKB-SubCell"/>
</dbReference>
<dbReference type="PANTHER" id="PTHR31082:SF4">
    <property type="entry name" value="PHEROMONE-REGULATED MEMBRANE PROTEIN 10"/>
    <property type="match status" value="1"/>
</dbReference>
<keyword evidence="3 6" id="KW-1133">Transmembrane helix</keyword>
<comment type="similarity">
    <text evidence="5">Belongs to the ThrE exporter (TC 2.A.79) family.</text>
</comment>
<evidence type="ECO:0000259" key="7">
    <source>
        <dbReference type="Pfam" id="PF06738"/>
    </source>
</evidence>
<dbReference type="Pfam" id="PF12821">
    <property type="entry name" value="ThrE_2"/>
    <property type="match status" value="1"/>
</dbReference>
<keyword evidence="4 6" id="KW-0472">Membrane</keyword>
<dbReference type="InterPro" id="IPR024528">
    <property type="entry name" value="ThrE_2"/>
</dbReference>
<feature type="transmembrane region" description="Helical" evidence="6">
    <location>
        <begin position="180"/>
        <end position="198"/>
    </location>
</feature>
<feature type="transmembrane region" description="Helical" evidence="6">
    <location>
        <begin position="277"/>
        <end position="294"/>
    </location>
</feature>
<feature type="domain" description="Threonine/Serine exporter ThrE" evidence="8">
    <location>
        <begin position="284"/>
        <end position="406"/>
    </location>
</feature>
<feature type="transmembrane region" description="Helical" evidence="6">
    <location>
        <begin position="204"/>
        <end position="223"/>
    </location>
</feature>
<evidence type="ECO:0000256" key="6">
    <source>
        <dbReference type="SAM" id="Phobius"/>
    </source>
</evidence>
<feature type="transmembrane region" description="Helical" evidence="6">
    <location>
        <begin position="301"/>
        <end position="319"/>
    </location>
</feature>
<evidence type="ECO:0000256" key="4">
    <source>
        <dbReference type="ARBA" id="ARBA00023136"/>
    </source>
</evidence>
<evidence type="ECO:0000313" key="10">
    <source>
        <dbReference type="Proteomes" id="UP000236220"/>
    </source>
</evidence>
<dbReference type="RefSeq" id="WP_425477116.1">
    <property type="nucleotide sequence ID" value="NZ_NPZB01000001.1"/>
</dbReference>
<keyword evidence="10" id="KW-1185">Reference proteome</keyword>
<reference evidence="9 10" key="1">
    <citation type="submission" date="2017-08" db="EMBL/GenBank/DDBJ databases">
        <title>Lysobacter sylvestris genome.</title>
        <authorList>
            <person name="Zhang D.-C."/>
            <person name="Albuquerque L."/>
            <person name="Franca L."/>
            <person name="Froufe H.J.C."/>
            <person name="Barroso C."/>
            <person name="Egas C."/>
            <person name="Da Costa M."/>
            <person name="Margesin R."/>
        </authorList>
    </citation>
    <scope>NUCLEOTIDE SEQUENCE [LARGE SCALE GENOMIC DNA]</scope>
    <source>
        <strain evidence="9 10">AM20-91</strain>
    </source>
</reference>
<evidence type="ECO:0000256" key="1">
    <source>
        <dbReference type="ARBA" id="ARBA00004141"/>
    </source>
</evidence>
<evidence type="ECO:0008006" key="11">
    <source>
        <dbReference type="Google" id="ProtNLM"/>
    </source>
</evidence>
<proteinExistence type="inferred from homology"/>
<gene>
    <name evidence="9" type="ORF">Lysil_0868</name>
</gene>
<sequence>MPSIPAHAAPFQARVDFLVALATHLHTCGTTAQRLEGAVLGMARRLKVECEPWSNPTGMILSFRDPAQTSPLTETRVVRLSPGDTDLYRLSETDRIAEEVIDGRIDPKKGYEELRALDARRKPQRFWTMVASFGLISLAIAAVLRLPWLDIATAGVAGMLIGGWMNYTNRRSALKESSEAMAGILAALVAILVAAYVGPLNLNTVIIASLVVLLPGMAFTNAINELTSQHLVSGTARFAGALTLILKLTIGVMIAFACTEALGIDPQIRYARPQPDWVEYAGLLLAAATFSVVFRADRRDVPVVMAAAIAGYLISRFAGQAGDGVAGTFLAAFAMTAIGNAWARHYNRPGAIVRLPGIIMLVPGSASLRGLMTMVQEQNASTGQAALLTVLNILGALVAGLLFGNLVISARRNL</sequence>
<feature type="transmembrane region" description="Helical" evidence="6">
    <location>
        <begin position="151"/>
        <end position="168"/>
    </location>
</feature>
<keyword evidence="2 6" id="KW-0812">Transmembrane</keyword>
<protein>
    <recommendedName>
        <fullName evidence="11">Threonine/serine exporter family protein</fullName>
    </recommendedName>
</protein>
<evidence type="ECO:0000256" key="5">
    <source>
        <dbReference type="ARBA" id="ARBA00034125"/>
    </source>
</evidence>